<comment type="caution">
    <text evidence="2">The sequence shown here is derived from an EMBL/GenBank/DDBJ whole genome shotgun (WGS) entry which is preliminary data.</text>
</comment>
<keyword evidence="3" id="KW-1185">Reference proteome</keyword>
<gene>
    <name evidence="2" type="ORF">BEP19_12755</name>
</gene>
<reference evidence="2 3" key="1">
    <citation type="submission" date="2016-08" db="EMBL/GenBank/DDBJ databases">
        <title>Novel Firmicute Genomes.</title>
        <authorList>
            <person name="Poppleton D.I."/>
            <person name="Gribaldo S."/>
        </authorList>
    </citation>
    <scope>NUCLEOTIDE SEQUENCE [LARGE SCALE GENOMIC DNA]</scope>
    <source>
        <strain evidence="2 3">RAOx-1</strain>
    </source>
</reference>
<evidence type="ECO:0000313" key="2">
    <source>
        <dbReference type="EMBL" id="RKD23089.1"/>
    </source>
</evidence>
<keyword evidence="1" id="KW-1133">Transmembrane helix</keyword>
<dbReference type="AlphaFoldDB" id="A0A419SH27"/>
<keyword evidence="1" id="KW-0812">Transmembrane</keyword>
<keyword evidence="1" id="KW-0472">Membrane</keyword>
<accession>A0A419SH27</accession>
<evidence type="ECO:0000256" key="1">
    <source>
        <dbReference type="SAM" id="Phobius"/>
    </source>
</evidence>
<sequence>MAFLLTFLWLVLRDILILFALFFIGGYLADRWGWSRVEKAWWLALLTVALLTFALWFQFGKILILI</sequence>
<dbReference type="EMBL" id="MCHY01000009">
    <property type="protein sequence ID" value="RKD23089.1"/>
    <property type="molecule type" value="Genomic_DNA"/>
</dbReference>
<feature type="transmembrane region" description="Helical" evidence="1">
    <location>
        <begin position="40"/>
        <end position="59"/>
    </location>
</feature>
<dbReference type="Proteomes" id="UP000284219">
    <property type="component" value="Unassembled WGS sequence"/>
</dbReference>
<organism evidence="2 3">
    <name type="scientific">Ammoniphilus oxalaticus</name>
    <dbReference type="NCBI Taxonomy" id="66863"/>
    <lineage>
        <taxon>Bacteria</taxon>
        <taxon>Bacillati</taxon>
        <taxon>Bacillota</taxon>
        <taxon>Bacilli</taxon>
        <taxon>Bacillales</taxon>
        <taxon>Paenibacillaceae</taxon>
        <taxon>Aneurinibacillus group</taxon>
        <taxon>Ammoniphilus</taxon>
    </lineage>
</organism>
<evidence type="ECO:0000313" key="3">
    <source>
        <dbReference type="Proteomes" id="UP000284219"/>
    </source>
</evidence>
<name>A0A419SH27_9BACL</name>
<proteinExistence type="predicted"/>
<feature type="transmembrane region" description="Helical" evidence="1">
    <location>
        <begin position="6"/>
        <end position="28"/>
    </location>
</feature>
<protein>
    <submittedName>
        <fullName evidence="2">Uncharacterized protein</fullName>
    </submittedName>
</protein>